<dbReference type="InterPro" id="IPR045857">
    <property type="entry name" value="O16G_dom_2"/>
</dbReference>
<dbReference type="CDD" id="cd11332">
    <property type="entry name" value="AmyAc_OligoGlu_TS"/>
    <property type="match status" value="1"/>
</dbReference>
<keyword evidence="4" id="KW-1185">Reference proteome</keyword>
<evidence type="ECO:0000313" key="4">
    <source>
        <dbReference type="Proteomes" id="UP000470875"/>
    </source>
</evidence>
<dbReference type="PANTHER" id="PTHR10357:SF179">
    <property type="entry name" value="NEUTRAL AND BASIC AMINO ACID TRANSPORT PROTEIN RBAT"/>
    <property type="match status" value="1"/>
</dbReference>
<feature type="domain" description="Glycosyl hydrolase family 13 catalytic" evidence="2">
    <location>
        <begin position="19"/>
        <end position="434"/>
    </location>
</feature>
<proteinExistence type="inferred from homology"/>
<dbReference type="AlphaFoldDB" id="A0A6N7W1H7"/>
<dbReference type="InterPro" id="IPR006047">
    <property type="entry name" value="GH13_cat_dom"/>
</dbReference>
<dbReference type="Gene3D" id="3.90.400.10">
    <property type="entry name" value="Oligo-1,6-glucosidase, Domain 2"/>
    <property type="match status" value="1"/>
</dbReference>
<dbReference type="SMART" id="SM00642">
    <property type="entry name" value="Aamy"/>
    <property type="match status" value="1"/>
</dbReference>
<dbReference type="Gene3D" id="3.20.20.80">
    <property type="entry name" value="Glycosidases"/>
    <property type="match status" value="1"/>
</dbReference>
<dbReference type="Pfam" id="PF00128">
    <property type="entry name" value="Alpha-amylase"/>
    <property type="match status" value="1"/>
</dbReference>
<dbReference type="GO" id="GO:0004556">
    <property type="term" value="F:alpha-amylase activity"/>
    <property type="evidence" value="ECO:0007669"/>
    <property type="project" value="TreeGrafter"/>
</dbReference>
<evidence type="ECO:0000259" key="2">
    <source>
        <dbReference type="SMART" id="SM00642"/>
    </source>
</evidence>
<dbReference type="Proteomes" id="UP000470875">
    <property type="component" value="Unassembled WGS sequence"/>
</dbReference>
<organism evidence="3 4">
    <name type="scientific">Scrofimicrobium canadense</name>
    <dbReference type="NCBI Taxonomy" id="2652290"/>
    <lineage>
        <taxon>Bacteria</taxon>
        <taxon>Bacillati</taxon>
        <taxon>Actinomycetota</taxon>
        <taxon>Actinomycetes</taxon>
        <taxon>Actinomycetales</taxon>
        <taxon>Actinomycetaceae</taxon>
        <taxon>Scrofimicrobium</taxon>
    </lineage>
</organism>
<evidence type="ECO:0000313" key="3">
    <source>
        <dbReference type="EMBL" id="MSS83241.1"/>
    </source>
</evidence>
<name>A0A6N7W1H7_9ACTO</name>
<dbReference type="GO" id="GO:0009313">
    <property type="term" value="P:oligosaccharide catabolic process"/>
    <property type="evidence" value="ECO:0007669"/>
    <property type="project" value="TreeGrafter"/>
</dbReference>
<gene>
    <name evidence="3" type="ORF">FYJ24_00355</name>
</gene>
<dbReference type="EMBL" id="VULO01000001">
    <property type="protein sequence ID" value="MSS83241.1"/>
    <property type="molecule type" value="Genomic_DNA"/>
</dbReference>
<dbReference type="PANTHER" id="PTHR10357">
    <property type="entry name" value="ALPHA-AMYLASE FAMILY MEMBER"/>
    <property type="match status" value="1"/>
</dbReference>
<protein>
    <submittedName>
        <fullName evidence="3">Glycoside hydrolase family 13 protein</fullName>
    </submittedName>
</protein>
<comment type="similarity">
    <text evidence="1">Belongs to the glycosyl hydrolase 13 family.</text>
</comment>
<dbReference type="SUPFAM" id="SSF51445">
    <property type="entry name" value="(Trans)glycosidases"/>
    <property type="match status" value="1"/>
</dbReference>
<accession>A0A6N7W1H7</accession>
<comment type="caution">
    <text evidence="3">The sequence shown here is derived from an EMBL/GenBank/DDBJ whole genome shotgun (WGS) entry which is preliminary data.</text>
</comment>
<keyword evidence="3" id="KW-0378">Hydrolase</keyword>
<reference evidence="3 4" key="1">
    <citation type="submission" date="2019-08" db="EMBL/GenBank/DDBJ databases">
        <title>In-depth cultivation of the pig gut microbiome towards novel bacterial diversity and tailored functional studies.</title>
        <authorList>
            <person name="Wylensek D."/>
            <person name="Hitch T.C.A."/>
            <person name="Clavel T."/>
        </authorList>
    </citation>
    <scope>NUCLEOTIDE SEQUENCE [LARGE SCALE GENOMIC DNA]</scope>
    <source>
        <strain evidence="3 4">WB03_NA08</strain>
    </source>
</reference>
<sequence length="570" mass="64289">MVTQNNPASPWWADAVIYQIYPRSFADSNGDGIGDLPGVTSRLEYLKDLGVDAIWLSPFYPSPQIDCGYDVADYRAIAPEYGTMSDFEEMVHTAHELGLRVIIDVVPNHSSAQHQWFQEALAAGPDSPERDRYIFRFSDTGAPNNWGSIFGGSAWSQVDSLTGSSADKDWWYLHLFDSSQPDFNWNHPDVRSMFEDYFRFWMDKGVDGFRVDVAHALIKEDGLPDDQVGPDRFAYSAPEAPGEIIPAPETGPFFDQDGVHEVYRSWRRVLDEYSGDRMLVAEAWVEDPARLALYVRPDEMQQAFNFQVMQSQWDARELRRNITTTYEANSAVGAVTTWVMSNHDRPRHATRYGYPTGAKVSQGIGLHDPLPDSDLGLVRALAVTSFLLGLPGSMYLYNGEELGLPEVLDLPDDARTDPTWFRTGGQTVGRDGCRVPLPWTTDPKGFGFSSNPNTWLPQPSWWGKYAVQIQRTDEASALNFYKRALQLRKQLRLGSGTLLWEESAPDTLTYRNGNILVAMNLGRVVRELDYDGTVLLHSPTSPRAPHSTEDTRKIYLTPNHTIWIDTSQTQ</sequence>
<evidence type="ECO:0000256" key="1">
    <source>
        <dbReference type="ARBA" id="ARBA00008061"/>
    </source>
</evidence>
<dbReference type="InterPro" id="IPR017853">
    <property type="entry name" value="GH"/>
</dbReference>